<dbReference type="Gene3D" id="2.10.220.10">
    <property type="entry name" value="Hormone Receptor, Insulin-like Growth Factor Receptor 1, Chain A, domain 2"/>
    <property type="match status" value="7"/>
</dbReference>
<dbReference type="eggNOG" id="KOG3525">
    <property type="taxonomic scope" value="Eukaryota"/>
</dbReference>
<feature type="domain" description="EGF-like" evidence="4">
    <location>
        <begin position="180"/>
        <end position="211"/>
    </location>
</feature>
<evidence type="ECO:0000256" key="1">
    <source>
        <dbReference type="ARBA" id="ARBA00023180"/>
    </source>
</evidence>
<feature type="domain" description="EGF-like" evidence="4">
    <location>
        <begin position="856"/>
        <end position="887"/>
    </location>
</feature>
<protein>
    <submittedName>
        <fullName evidence="5">Zinc finger lsd1 subclass family protein</fullName>
    </submittedName>
</protein>
<dbReference type="SMART" id="SM00181">
    <property type="entry name" value="EGF"/>
    <property type="match status" value="7"/>
</dbReference>
<reference evidence="6" key="1">
    <citation type="journal article" date="2006" name="PLoS Biol.">
        <title>Macronuclear genome sequence of the ciliate Tetrahymena thermophila, a model eukaryote.</title>
        <authorList>
            <person name="Eisen J.A."/>
            <person name="Coyne R.S."/>
            <person name="Wu M."/>
            <person name="Wu D."/>
            <person name="Thiagarajan M."/>
            <person name="Wortman J.R."/>
            <person name="Badger J.H."/>
            <person name="Ren Q."/>
            <person name="Amedeo P."/>
            <person name="Jones K.M."/>
            <person name="Tallon L.J."/>
            <person name="Delcher A.L."/>
            <person name="Salzberg S.L."/>
            <person name="Silva J.C."/>
            <person name="Haas B.J."/>
            <person name="Majoros W.H."/>
            <person name="Farzad M."/>
            <person name="Carlton J.M."/>
            <person name="Smith R.K. Jr."/>
            <person name="Garg J."/>
            <person name="Pearlman R.E."/>
            <person name="Karrer K.M."/>
            <person name="Sun L."/>
            <person name="Manning G."/>
            <person name="Elde N.C."/>
            <person name="Turkewitz A.P."/>
            <person name="Asai D.J."/>
            <person name="Wilkes D.E."/>
            <person name="Wang Y."/>
            <person name="Cai H."/>
            <person name="Collins K."/>
            <person name="Stewart B.A."/>
            <person name="Lee S.R."/>
            <person name="Wilamowska K."/>
            <person name="Weinberg Z."/>
            <person name="Ruzzo W.L."/>
            <person name="Wloga D."/>
            <person name="Gaertig J."/>
            <person name="Frankel J."/>
            <person name="Tsao C.-C."/>
            <person name="Gorovsky M.A."/>
            <person name="Keeling P.J."/>
            <person name="Waller R.F."/>
            <person name="Patron N.J."/>
            <person name="Cherry J.M."/>
            <person name="Stover N.A."/>
            <person name="Krieger C.J."/>
            <person name="del Toro C."/>
            <person name="Ryder H.F."/>
            <person name="Williamson S.C."/>
            <person name="Barbeau R.A."/>
            <person name="Hamilton E.P."/>
            <person name="Orias E."/>
        </authorList>
    </citation>
    <scope>NUCLEOTIDE SEQUENCE [LARGE SCALE GENOMIC DNA]</scope>
    <source>
        <strain evidence="6">SB210</strain>
    </source>
</reference>
<dbReference type="HOGENOM" id="CLU_003802_0_0_1"/>
<feature type="chain" id="PRO_5004201441" evidence="3">
    <location>
        <begin position="22"/>
        <end position="1175"/>
    </location>
</feature>
<dbReference type="InterPro" id="IPR009030">
    <property type="entry name" value="Growth_fac_rcpt_cys_sf"/>
</dbReference>
<dbReference type="PANTHER" id="PTHR15332:SF175">
    <property type="entry name" value="PROPROTEIN CONVERTASE SUBTILISIN_KEXIN TYPE 5-LIKE"/>
    <property type="match status" value="1"/>
</dbReference>
<evidence type="ECO:0000256" key="3">
    <source>
        <dbReference type="SAM" id="SignalP"/>
    </source>
</evidence>
<evidence type="ECO:0000256" key="2">
    <source>
        <dbReference type="SAM" id="Phobius"/>
    </source>
</evidence>
<dbReference type="Pfam" id="PF14843">
    <property type="entry name" value="GF_recep_IV"/>
    <property type="match status" value="1"/>
</dbReference>
<dbReference type="InterPro" id="IPR006212">
    <property type="entry name" value="Furin_repeat"/>
</dbReference>
<keyword evidence="3" id="KW-0732">Signal</keyword>
<dbReference type="InParanoid" id="Q22Z27"/>
<evidence type="ECO:0000313" key="6">
    <source>
        <dbReference type="Proteomes" id="UP000009168"/>
    </source>
</evidence>
<dbReference type="SMART" id="SM00261">
    <property type="entry name" value="FU"/>
    <property type="match status" value="13"/>
</dbReference>
<keyword evidence="2" id="KW-0812">Transmembrane</keyword>
<feature type="signal peptide" evidence="3">
    <location>
        <begin position="1"/>
        <end position="21"/>
    </location>
</feature>
<keyword evidence="2" id="KW-0472">Membrane</keyword>
<dbReference type="SUPFAM" id="SSF57184">
    <property type="entry name" value="Growth factor receptor domain"/>
    <property type="match status" value="5"/>
</dbReference>
<feature type="domain" description="EGF-like" evidence="4">
    <location>
        <begin position="760"/>
        <end position="804"/>
    </location>
</feature>
<dbReference type="InterPro" id="IPR000742">
    <property type="entry name" value="EGF"/>
</dbReference>
<evidence type="ECO:0000313" key="5">
    <source>
        <dbReference type="EMBL" id="EAR90494.3"/>
    </source>
</evidence>
<accession>Q22Z27</accession>
<organism evidence="5 6">
    <name type="scientific">Tetrahymena thermophila (strain SB210)</name>
    <dbReference type="NCBI Taxonomy" id="312017"/>
    <lineage>
        <taxon>Eukaryota</taxon>
        <taxon>Sar</taxon>
        <taxon>Alveolata</taxon>
        <taxon>Ciliophora</taxon>
        <taxon>Intramacronucleata</taxon>
        <taxon>Oligohymenophorea</taxon>
        <taxon>Hymenostomatida</taxon>
        <taxon>Tetrahymenina</taxon>
        <taxon>Tetrahymenidae</taxon>
        <taxon>Tetrahymena</taxon>
    </lineage>
</organism>
<keyword evidence="2" id="KW-1133">Transmembrane helix</keyword>
<keyword evidence="1" id="KW-0325">Glycoprotein</keyword>
<dbReference type="InterPro" id="IPR032778">
    <property type="entry name" value="GF_recep_IV"/>
</dbReference>
<dbReference type="PANTHER" id="PTHR15332">
    <property type="entry name" value="PROPROTEIN CONVERTASE SUBTILISIN_KEXIN TYPE 5-LIKE"/>
    <property type="match status" value="1"/>
</dbReference>
<dbReference type="KEGG" id="tet:TTHERM_00115420"/>
<gene>
    <name evidence="5" type="ORF">TTHERM_00115420</name>
</gene>
<feature type="domain" description="EGF-like" evidence="4">
    <location>
        <begin position="657"/>
        <end position="703"/>
    </location>
</feature>
<proteinExistence type="predicted"/>
<evidence type="ECO:0000259" key="4">
    <source>
        <dbReference type="SMART" id="SM00181"/>
    </source>
</evidence>
<feature type="transmembrane region" description="Helical" evidence="2">
    <location>
        <begin position="982"/>
        <end position="1003"/>
    </location>
</feature>
<dbReference type="CDD" id="cd00064">
    <property type="entry name" value="FU"/>
    <property type="match status" value="11"/>
</dbReference>
<dbReference type="OrthoDB" id="286906at2759"/>
<dbReference type="Proteomes" id="UP000009168">
    <property type="component" value="Unassembled WGS sequence"/>
</dbReference>
<dbReference type="AlphaFoldDB" id="Q22Z27"/>
<dbReference type="RefSeq" id="XP_001010739.3">
    <property type="nucleotide sequence ID" value="XM_001010739.3"/>
</dbReference>
<keyword evidence="6" id="KW-1185">Reference proteome</keyword>
<name>Q22Z27_TETTS</name>
<feature type="domain" description="EGF-like" evidence="4">
    <location>
        <begin position="498"/>
        <end position="531"/>
    </location>
</feature>
<feature type="domain" description="EGF-like" evidence="4">
    <location>
        <begin position="239"/>
        <end position="273"/>
    </location>
</feature>
<dbReference type="GeneID" id="7845694"/>
<feature type="domain" description="EGF-like" evidence="4">
    <location>
        <begin position="457"/>
        <end position="497"/>
    </location>
</feature>
<sequence length="1175" mass="130817">MVYNIKNSLFLTIFILRFALASEKLVLTDLTGVYTSSSISWRANDVYLCGAVDFTEFANTSALGWFGLGNNSTSKNFTNLPPHWSITIRFELILYQSLDPNDYIYVTINGQTDTYQKDGPQLGYYFCVPNNYCYDEIVLFHKNFTSHTDSFINILVWSITDELISNEGFGLKNLYLSVDTCHDSCLTCNGPAANQCTSCPPNSTKNGNTCKCNSGLYAQYNQCVNVCPAGYIQDSTGTLCVVNFCYSAQCQTCSNGMCTLCQSGYYLLNGQCVQSCPSYTNVSGQQYGQYLYQGMFNTYFGEGEISGTGLSYSGFQGYNTNPSRAMTTVCGGKSLLGGAYLSSVNSYISKNFSGLSPHWTVLVGYTLYKIDYWNNESIQMIVDNNVKVTTTKNANDGTSNICGRVSFKDQIIYVTQNFTHTATSLNLKISSTLASTPFVESYGIREMFILVDYCTSNCAICNAQGCTKCQTNFYLYNFQCVSQCPSNYALDTSQSCQPCDVTCLTCSIPQNSTSCETCKPNTYLNPNYSCQSTCPDQYWLNTANLTCQTCDTTCYNCKSPGDKNSCTSCSGNLYLSSNQCISTCPPGTFPLKQTNSNICAQCDPSCKTCNGQNSNNCQSCQAPNLFYQESSSTCVSICNTDQYQNTSTQICSSCNSECATCSGPNNNNCLSCIGNVYLSNNQCISTCPPGTFPLQQTNNNICQQCDPSCKTCNGQNSNNCQSCQAPNLFYQESSSTCVSICNTDQYQNTSTQICSSCNSECATCSGPNNNNCLSCSGNVFLYQNQCIPNCPNGYFNNINNNTCTPCDSSCFTCNGSALNNCLSCQLQRYFNPISNECVYTCNSNQYPDPNSVQCKPCDQKCMTCNGPSATQCTSCVNGLFLENNQCVQQCSQSYFVQQNTNICQQCDSSCLICSGPSSQECISCALNLILLNSQCYSECPSNYYISQESETKECKLCNYQCKLGCIGPLAEDCDSIKYQYQIIFYILIGKFFLWFTSSILGYIMDKKQSRVQVEKLRHKVSEDIDKLDIQQNSPQIEEYYGRSQKNGEKSSIKFKSESASQQNQQDLIYLQQQALQFQMKLDLDKMKRVGNRRPRQKFYKNAFYDRSMQTFEFQLPSIAFNMNNCTHTRNPYELGGTITTLPNMSQVQTQIQGIQEVKIARPYIYKYKMNEIFRK</sequence>
<dbReference type="EMBL" id="GG662798">
    <property type="protein sequence ID" value="EAR90494.3"/>
    <property type="molecule type" value="Genomic_DNA"/>
</dbReference>